<proteinExistence type="predicted"/>
<dbReference type="EMBL" id="JAMLDX010000001">
    <property type="protein sequence ID" value="MCP3728939.1"/>
    <property type="molecule type" value="Genomic_DNA"/>
</dbReference>
<evidence type="ECO:0000256" key="5">
    <source>
        <dbReference type="ARBA" id="ARBA00023014"/>
    </source>
</evidence>
<dbReference type="SUPFAM" id="SSF54292">
    <property type="entry name" value="2Fe-2S ferredoxin-like"/>
    <property type="match status" value="1"/>
</dbReference>
<evidence type="ECO:0000313" key="9">
    <source>
        <dbReference type="Proteomes" id="UP001139451"/>
    </source>
</evidence>
<name>A0A9X2HGV0_9SPHN</name>
<dbReference type="InterPro" id="IPR051452">
    <property type="entry name" value="Diverse_Oxidoreductases"/>
</dbReference>
<keyword evidence="4" id="KW-0408">Iron</keyword>
<dbReference type="InterPro" id="IPR012675">
    <property type="entry name" value="Beta-grasp_dom_sf"/>
</dbReference>
<dbReference type="Pfam" id="PF00111">
    <property type="entry name" value="Fer2"/>
    <property type="match status" value="1"/>
</dbReference>
<evidence type="ECO:0000256" key="4">
    <source>
        <dbReference type="ARBA" id="ARBA00023004"/>
    </source>
</evidence>
<keyword evidence="1" id="KW-0001">2Fe-2S</keyword>
<dbReference type="Gene3D" id="1.10.150.120">
    <property type="entry name" value="[2Fe-2S]-binding domain"/>
    <property type="match status" value="1"/>
</dbReference>
<gene>
    <name evidence="8" type="ORF">M9978_00710</name>
</gene>
<evidence type="ECO:0000256" key="3">
    <source>
        <dbReference type="ARBA" id="ARBA00023002"/>
    </source>
</evidence>
<dbReference type="InterPro" id="IPR002888">
    <property type="entry name" value="2Fe-2S-bd"/>
</dbReference>
<dbReference type="PANTHER" id="PTHR44379:SF2">
    <property type="entry name" value="BLR6218 PROTEIN"/>
    <property type="match status" value="1"/>
</dbReference>
<dbReference type="SUPFAM" id="SSF47741">
    <property type="entry name" value="CO dehydrogenase ISP C-domain like"/>
    <property type="match status" value="1"/>
</dbReference>
<dbReference type="InterPro" id="IPR006058">
    <property type="entry name" value="2Fe2S_fd_BS"/>
</dbReference>
<comment type="caution">
    <text evidence="8">The sequence shown here is derived from an EMBL/GenBank/DDBJ whole genome shotgun (WGS) entry which is preliminary data.</text>
</comment>
<evidence type="ECO:0000256" key="6">
    <source>
        <dbReference type="SAM" id="MobiDB-lite"/>
    </source>
</evidence>
<dbReference type="Gene3D" id="3.10.20.30">
    <property type="match status" value="1"/>
</dbReference>
<protein>
    <submittedName>
        <fullName evidence="8">(2Fe-2S)-binding protein</fullName>
    </submittedName>
</protein>
<dbReference type="GO" id="GO:0051537">
    <property type="term" value="F:2 iron, 2 sulfur cluster binding"/>
    <property type="evidence" value="ECO:0007669"/>
    <property type="project" value="UniProtKB-KW"/>
</dbReference>
<evidence type="ECO:0000256" key="1">
    <source>
        <dbReference type="ARBA" id="ARBA00022714"/>
    </source>
</evidence>
<evidence type="ECO:0000259" key="7">
    <source>
        <dbReference type="PROSITE" id="PS51085"/>
    </source>
</evidence>
<feature type="region of interest" description="Disordered" evidence="6">
    <location>
        <begin position="149"/>
        <end position="169"/>
    </location>
</feature>
<sequence>MTRFTVNNQPVEYKLDARTPLLWALRDASNLTGTKYGCGSGDCGACTVDIDGAAVRSCQVTIGSIEGTFVTTIEGLSDNRDHPVQRAFLDANVGQCGYCIPGMVMTAAALLRKNRNPSDEDIKAAITNLCRCGIYPRLVEAVGRAARLARGEDDAGDEAESTAPAAATE</sequence>
<organism evidence="8 9">
    <name type="scientific">Sphingomonas tagetis</name>
    <dbReference type="NCBI Taxonomy" id="2949092"/>
    <lineage>
        <taxon>Bacteria</taxon>
        <taxon>Pseudomonadati</taxon>
        <taxon>Pseudomonadota</taxon>
        <taxon>Alphaproteobacteria</taxon>
        <taxon>Sphingomonadales</taxon>
        <taxon>Sphingomonadaceae</taxon>
        <taxon>Sphingomonas</taxon>
    </lineage>
</organism>
<dbReference type="RefSeq" id="WP_254290872.1">
    <property type="nucleotide sequence ID" value="NZ_JAMLDX010000001.1"/>
</dbReference>
<evidence type="ECO:0000256" key="2">
    <source>
        <dbReference type="ARBA" id="ARBA00022723"/>
    </source>
</evidence>
<dbReference type="GO" id="GO:0046872">
    <property type="term" value="F:metal ion binding"/>
    <property type="evidence" value="ECO:0007669"/>
    <property type="project" value="UniProtKB-KW"/>
</dbReference>
<feature type="domain" description="2Fe-2S ferredoxin-type" evidence="7">
    <location>
        <begin position="1"/>
        <end position="76"/>
    </location>
</feature>
<dbReference type="InterPro" id="IPR036884">
    <property type="entry name" value="2Fe-2S-bd_dom_sf"/>
</dbReference>
<dbReference type="Pfam" id="PF01799">
    <property type="entry name" value="Fer2_2"/>
    <property type="match status" value="1"/>
</dbReference>
<dbReference type="Proteomes" id="UP001139451">
    <property type="component" value="Unassembled WGS sequence"/>
</dbReference>
<reference evidence="8" key="1">
    <citation type="submission" date="2022-05" db="EMBL/GenBank/DDBJ databases">
        <title>Sphingomonas sp. strain MG17 Genome sequencing and assembly.</title>
        <authorList>
            <person name="Kim I."/>
        </authorList>
    </citation>
    <scope>NUCLEOTIDE SEQUENCE</scope>
    <source>
        <strain evidence="8">MG17</strain>
    </source>
</reference>
<accession>A0A9X2HGV0</accession>
<keyword evidence="5" id="KW-0411">Iron-sulfur</keyword>
<keyword evidence="2" id="KW-0479">Metal-binding</keyword>
<dbReference type="AlphaFoldDB" id="A0A9X2HGV0"/>
<dbReference type="PROSITE" id="PS00197">
    <property type="entry name" value="2FE2S_FER_1"/>
    <property type="match status" value="1"/>
</dbReference>
<dbReference type="CDD" id="cd00207">
    <property type="entry name" value="fer2"/>
    <property type="match status" value="1"/>
</dbReference>
<keyword evidence="3" id="KW-0560">Oxidoreductase</keyword>
<keyword evidence="9" id="KW-1185">Reference proteome</keyword>
<dbReference type="PROSITE" id="PS51085">
    <property type="entry name" value="2FE2S_FER_2"/>
    <property type="match status" value="1"/>
</dbReference>
<dbReference type="InterPro" id="IPR036010">
    <property type="entry name" value="2Fe-2S_ferredoxin-like_sf"/>
</dbReference>
<dbReference type="InterPro" id="IPR001041">
    <property type="entry name" value="2Fe-2S_ferredoxin-type"/>
</dbReference>
<dbReference type="GO" id="GO:0016491">
    <property type="term" value="F:oxidoreductase activity"/>
    <property type="evidence" value="ECO:0007669"/>
    <property type="project" value="UniProtKB-KW"/>
</dbReference>
<evidence type="ECO:0000313" key="8">
    <source>
        <dbReference type="EMBL" id="MCP3728939.1"/>
    </source>
</evidence>
<dbReference type="PANTHER" id="PTHR44379">
    <property type="entry name" value="OXIDOREDUCTASE WITH IRON-SULFUR SUBUNIT"/>
    <property type="match status" value="1"/>
</dbReference>